<dbReference type="Proteomes" id="UP001321479">
    <property type="component" value="Segment"/>
</dbReference>
<keyword evidence="1" id="KW-0812">Transmembrane</keyword>
<keyword evidence="1" id="KW-0472">Membrane</keyword>
<sequence>MNNTDGINNICDSSIKSCLCVNEFLIWLMALLIILFYYLGRIVQYTINKKHENSHDDIDDIDIIDEIHSESINGSVNESQNIQKDNNIEQITAYKFNDAV</sequence>
<evidence type="ECO:0000313" key="3">
    <source>
        <dbReference type="Proteomes" id="UP001321479"/>
    </source>
</evidence>
<evidence type="ECO:0000256" key="1">
    <source>
        <dbReference type="SAM" id="Phobius"/>
    </source>
</evidence>
<dbReference type="GeneID" id="80558707"/>
<dbReference type="RefSeq" id="YP_010842110.1">
    <property type="nucleotide sequence ID" value="NC_079139.1"/>
</dbReference>
<dbReference type="EMBL" id="AP024483">
    <property type="protein sequence ID" value="BCS83502.1"/>
    <property type="molecule type" value="Genomic_DNA"/>
</dbReference>
<keyword evidence="1" id="KW-1133">Transmembrane helix</keyword>
<keyword evidence="3" id="KW-1185">Reference proteome</keyword>
<name>A0ABM7NTJ9_9VIRU</name>
<accession>A0ABM7NTJ9</accession>
<feature type="transmembrane region" description="Helical" evidence="1">
    <location>
        <begin position="24"/>
        <end position="40"/>
    </location>
</feature>
<proteinExistence type="predicted"/>
<protein>
    <submittedName>
        <fullName evidence="2">Uncharacterized protein</fullName>
    </submittedName>
</protein>
<evidence type="ECO:0000313" key="2">
    <source>
        <dbReference type="EMBL" id="BCS83502.1"/>
    </source>
</evidence>
<reference evidence="2 3" key="1">
    <citation type="submission" date="2021-02" db="EMBL/GenBank/DDBJ databases">
        <title>Cotonvirus japonicus, which uses Golgi apparatus of host cells for its virion factory, phylogenetically links tailed tupanvirus and icosahedral mimivirus.</title>
        <authorList>
            <person name="Takahashi H."/>
            <person name="Fukaya S."/>
            <person name="Song C."/>
            <person name="Murata K."/>
            <person name="Takemura M."/>
        </authorList>
    </citation>
    <scope>NUCLEOTIDE SEQUENCE [LARGE SCALE GENOMIC DNA]</scope>
</reference>
<organism evidence="2 3">
    <name type="scientific">Cotonvirus japonicus</name>
    <dbReference type="NCBI Taxonomy" id="2811091"/>
    <lineage>
        <taxon>Viruses</taxon>
        <taxon>Varidnaviria</taxon>
        <taxon>Bamfordvirae</taxon>
        <taxon>Nucleocytoviricota</taxon>
        <taxon>Megaviricetes</taxon>
        <taxon>Imitervirales</taxon>
        <taxon>Mimiviridae</taxon>
        <taxon>Megamimivirinae</taxon>
        <taxon>Cotonvirus</taxon>
        <taxon>Cotonvirus japonicum</taxon>
    </lineage>
</organism>